<evidence type="ECO:0000259" key="3">
    <source>
        <dbReference type="SMART" id="SM00563"/>
    </source>
</evidence>
<evidence type="ECO:0000313" key="4">
    <source>
        <dbReference type="EMBL" id="SHF57672.1"/>
    </source>
</evidence>
<dbReference type="GO" id="GO:0003841">
    <property type="term" value="F:1-acylglycerol-3-phosphate O-acyltransferase activity"/>
    <property type="evidence" value="ECO:0007669"/>
    <property type="project" value="TreeGrafter"/>
</dbReference>
<dbReference type="InterPro" id="IPR002123">
    <property type="entry name" value="Plipid/glycerol_acylTrfase"/>
</dbReference>
<gene>
    <name evidence="4" type="ORF">SAMN02745133_03012</name>
</gene>
<dbReference type="GO" id="GO:0006654">
    <property type="term" value="P:phosphatidic acid biosynthetic process"/>
    <property type="evidence" value="ECO:0007669"/>
    <property type="project" value="TreeGrafter"/>
</dbReference>
<dbReference type="EMBL" id="FQUY01000036">
    <property type="protein sequence ID" value="SHF57672.1"/>
    <property type="molecule type" value="Genomic_DNA"/>
</dbReference>
<dbReference type="SUPFAM" id="SSF69593">
    <property type="entry name" value="Glycerol-3-phosphate (1)-acyltransferase"/>
    <property type="match status" value="1"/>
</dbReference>
<feature type="domain" description="Phospholipid/glycerol acyltransferase" evidence="3">
    <location>
        <begin position="90"/>
        <end position="207"/>
    </location>
</feature>
<reference evidence="5" key="1">
    <citation type="submission" date="2016-11" db="EMBL/GenBank/DDBJ databases">
        <authorList>
            <person name="Varghese N."/>
            <person name="Submissions S."/>
        </authorList>
    </citation>
    <scope>NUCLEOTIDE SEQUENCE [LARGE SCALE GENOMIC DNA]</scope>
    <source>
        <strain evidence="5">DSM 12395</strain>
    </source>
</reference>
<dbReference type="SMART" id="SM00563">
    <property type="entry name" value="PlsC"/>
    <property type="match status" value="1"/>
</dbReference>
<proteinExistence type="predicted"/>
<keyword evidence="2 4" id="KW-0012">Acyltransferase</keyword>
<dbReference type="AlphaFoldDB" id="A0A1M5CTL3"/>
<keyword evidence="5" id="KW-1185">Reference proteome</keyword>
<dbReference type="Pfam" id="PF01553">
    <property type="entry name" value="Acyltransferase"/>
    <property type="match status" value="1"/>
</dbReference>
<dbReference type="Proteomes" id="UP000184148">
    <property type="component" value="Unassembled WGS sequence"/>
</dbReference>
<evidence type="ECO:0000256" key="2">
    <source>
        <dbReference type="ARBA" id="ARBA00023315"/>
    </source>
</evidence>
<dbReference type="PANTHER" id="PTHR10434">
    <property type="entry name" value="1-ACYL-SN-GLYCEROL-3-PHOSPHATE ACYLTRANSFERASE"/>
    <property type="match status" value="1"/>
</dbReference>
<protein>
    <submittedName>
        <fullName evidence="4">1-acyl-sn-glycerol-3-phosphate acyltransferase</fullName>
    </submittedName>
</protein>
<name>A0A1M5CTL3_9FIRM</name>
<dbReference type="RefSeq" id="WP_073240176.1">
    <property type="nucleotide sequence ID" value="NZ_FQUY01000036.1"/>
</dbReference>
<evidence type="ECO:0000313" key="5">
    <source>
        <dbReference type="Proteomes" id="UP000184148"/>
    </source>
</evidence>
<evidence type="ECO:0000256" key="1">
    <source>
        <dbReference type="ARBA" id="ARBA00022679"/>
    </source>
</evidence>
<organism evidence="4 5">
    <name type="scientific">Desulforamulus putei DSM 12395</name>
    <dbReference type="NCBI Taxonomy" id="1121429"/>
    <lineage>
        <taxon>Bacteria</taxon>
        <taxon>Bacillati</taxon>
        <taxon>Bacillota</taxon>
        <taxon>Clostridia</taxon>
        <taxon>Eubacteriales</taxon>
        <taxon>Peptococcaceae</taxon>
        <taxon>Desulforamulus</taxon>
    </lineage>
</organism>
<keyword evidence="1 4" id="KW-0808">Transferase</keyword>
<accession>A0A1M5CTL3</accession>
<dbReference type="STRING" id="1121429.SAMN02745133_03012"/>
<dbReference type="PANTHER" id="PTHR10434:SF40">
    <property type="entry name" value="1-ACYL-SN-GLYCEROL-3-PHOSPHATE ACYLTRANSFERASE"/>
    <property type="match status" value="1"/>
</dbReference>
<sequence>MKPFFSGTTYDTPDDQPRLLMDRLFLGTRCFFVGGYINEIIKARSLAVKDCYDNKAWAESSYRVFKLIEGCGGRFHLRGLDNIRNCQKPVVFVSNHMSTLETFVFPCIILPFAKVTFVVKESLVKHPLFGPVMRSCDPIVVSRNNPRQDFQTVMTKGKELLAKGTSIVIFPQSTRTTKFIPEEFNSLGIKLAKAAGVQVIPVAIKTDFWGNGKFIKDIGPINREKHIHMFFGPPFFFEGSGKEEHKRTVEFILTNLKAWENIV</sequence>
<dbReference type="OrthoDB" id="9803035at2"/>
<dbReference type="CDD" id="cd07989">
    <property type="entry name" value="LPLAT_AGPAT-like"/>
    <property type="match status" value="1"/>
</dbReference>